<protein>
    <recommendedName>
        <fullName evidence="10">Endonuclease V</fullName>
        <ecNumber evidence="10">3.1.21.7</ecNumber>
    </recommendedName>
    <alternativeName>
        <fullName evidence="10">Deoxyinosine 3'endonuclease</fullName>
    </alternativeName>
    <alternativeName>
        <fullName evidence="10">Deoxyribonuclease V</fullName>
        <shortName evidence="10">DNase V</shortName>
    </alternativeName>
</protein>
<evidence type="ECO:0000256" key="7">
    <source>
        <dbReference type="ARBA" id="ARBA00022801"/>
    </source>
</evidence>
<comment type="cofactor">
    <cofactor evidence="10">
        <name>Mg(2+)</name>
        <dbReference type="ChEBI" id="CHEBI:18420"/>
    </cofactor>
</comment>
<keyword evidence="6 10" id="KW-0227">DNA damage</keyword>
<evidence type="ECO:0000313" key="12">
    <source>
        <dbReference type="EMBL" id="CUT00037.1"/>
    </source>
</evidence>
<dbReference type="Proteomes" id="UP000243065">
    <property type="component" value="Unassembled WGS sequence"/>
</dbReference>
<dbReference type="PANTHER" id="PTHR28511:SF1">
    <property type="entry name" value="ENDONUCLEASE V"/>
    <property type="match status" value="1"/>
</dbReference>
<dbReference type="AlphaFoldDB" id="A0A656D736"/>
<sequence length="241" mass="27049">MANYRVLHSWDVSPEEAIKIQNEMRNLVKIENLQSQIRYIAGADISFDKGSNTVYAGIVVLKFPELVEVDRSLLITEVNFPYIPGLLSFRESPALIKAWEKIKIIPDVVIIDGQGIAHPRRFGIASHFGVLIDKPTIGCAKSLLVGMYKEPDEKAGSYSYLYDSGEIIGVALRTRDNVQPVFVSIGHKITLDESIEIIMQSIRGYRIPEPTRQAHMLVNALRRGEIKPGTRTKPEQDSLFS</sequence>
<organism evidence="12 13">
    <name type="scientific">Kryptobacter tengchongensis</name>
    <dbReference type="NCBI Taxonomy" id="1643429"/>
    <lineage>
        <taxon>Bacteria</taxon>
        <taxon>Pseudomonadati</taxon>
        <taxon>Candidatus Kryptoniota</taxon>
        <taxon>Candidatus Kryptobacter</taxon>
    </lineage>
</organism>
<comment type="catalytic activity">
    <reaction evidence="10">
        <text>Endonucleolytic cleavage at apurinic or apyrimidinic sites to products with a 5'-phosphate.</text>
        <dbReference type="EC" id="3.1.21.7"/>
    </reaction>
</comment>
<dbReference type="NCBIfam" id="NF041102">
    <property type="entry name" value="endonuc_V_Ttgales"/>
    <property type="match status" value="1"/>
</dbReference>
<keyword evidence="8 10" id="KW-0460">Magnesium</keyword>
<dbReference type="HAMAP" id="MF_00801">
    <property type="entry name" value="Endonuclease_5"/>
    <property type="match status" value="1"/>
</dbReference>
<dbReference type="PANTHER" id="PTHR28511">
    <property type="entry name" value="ENDONUCLEASE V"/>
    <property type="match status" value="1"/>
</dbReference>
<evidence type="ECO:0000256" key="9">
    <source>
        <dbReference type="ARBA" id="ARBA00023204"/>
    </source>
</evidence>
<keyword evidence="2 10" id="KW-0963">Cytoplasm</keyword>
<reference evidence="12 13" key="1">
    <citation type="submission" date="2015-11" db="EMBL/GenBank/DDBJ databases">
        <authorList>
            <person name="Varghese N."/>
        </authorList>
    </citation>
    <scope>NUCLEOTIDE SEQUENCE [LARGE SCALE GENOMIC DNA]</scope>
    <source>
        <strain evidence="12 13">JGI-24</strain>
    </source>
</reference>
<evidence type="ECO:0000256" key="4">
    <source>
        <dbReference type="ARBA" id="ARBA00022723"/>
    </source>
</evidence>
<dbReference type="EMBL" id="CZVU01000024">
    <property type="protein sequence ID" value="CUT00037.1"/>
    <property type="molecule type" value="Genomic_DNA"/>
</dbReference>
<evidence type="ECO:0000256" key="3">
    <source>
        <dbReference type="ARBA" id="ARBA00022722"/>
    </source>
</evidence>
<name>A0A656D736_KRYT1</name>
<keyword evidence="13" id="KW-1185">Reference proteome</keyword>
<evidence type="ECO:0000256" key="2">
    <source>
        <dbReference type="ARBA" id="ARBA00022490"/>
    </source>
</evidence>
<dbReference type="GO" id="GO:0000287">
    <property type="term" value="F:magnesium ion binding"/>
    <property type="evidence" value="ECO:0007669"/>
    <property type="project" value="UniProtKB-UniRule"/>
</dbReference>
<dbReference type="GO" id="GO:0005737">
    <property type="term" value="C:cytoplasm"/>
    <property type="evidence" value="ECO:0007669"/>
    <property type="project" value="UniProtKB-SubCell"/>
</dbReference>
<dbReference type="EC" id="3.1.21.7" evidence="10"/>
<dbReference type="InterPro" id="IPR053396">
    <property type="entry name" value="Endonuclease_V-like"/>
</dbReference>
<evidence type="ECO:0000256" key="8">
    <source>
        <dbReference type="ARBA" id="ARBA00022842"/>
    </source>
</evidence>
<dbReference type="GO" id="GO:0003727">
    <property type="term" value="F:single-stranded RNA binding"/>
    <property type="evidence" value="ECO:0007669"/>
    <property type="project" value="TreeGrafter"/>
</dbReference>
<dbReference type="GO" id="GO:0043737">
    <property type="term" value="F:deoxyribonuclease V activity"/>
    <property type="evidence" value="ECO:0007669"/>
    <property type="project" value="UniProtKB-UniRule"/>
</dbReference>
<dbReference type="NCBIfam" id="NF008629">
    <property type="entry name" value="PRK11617.1"/>
    <property type="match status" value="1"/>
</dbReference>
<dbReference type="Gene3D" id="3.30.2170.10">
    <property type="entry name" value="archaeoglobus fulgidus dsm 4304 superfamily"/>
    <property type="match status" value="1"/>
</dbReference>
<dbReference type="Pfam" id="PF04493">
    <property type="entry name" value="Endonuclease_5"/>
    <property type="match status" value="1"/>
</dbReference>
<dbReference type="OrthoDB" id="9790916at2"/>
<evidence type="ECO:0000259" key="11">
    <source>
        <dbReference type="PROSITE" id="PS50165"/>
    </source>
</evidence>
<feature type="domain" description="UvrC family homology region profile" evidence="11">
    <location>
        <begin position="19"/>
        <end position="113"/>
    </location>
</feature>
<proteinExistence type="inferred from homology"/>
<keyword evidence="3 10" id="KW-0540">Nuclease</keyword>
<dbReference type="FunFam" id="3.30.2170.10:FF:000008">
    <property type="entry name" value="Endonuclease V"/>
    <property type="match status" value="1"/>
</dbReference>
<dbReference type="CDD" id="cd06559">
    <property type="entry name" value="Endonuclease_V"/>
    <property type="match status" value="1"/>
</dbReference>
<dbReference type="GO" id="GO:0009381">
    <property type="term" value="F:excinuclease ABC activity"/>
    <property type="evidence" value="ECO:0007669"/>
    <property type="project" value="InterPro"/>
</dbReference>
<accession>A0A656D736</accession>
<dbReference type="GO" id="GO:0016891">
    <property type="term" value="F:RNA endonuclease activity producing 5'-phosphomonoesters, hydrolytic mechanism"/>
    <property type="evidence" value="ECO:0007669"/>
    <property type="project" value="TreeGrafter"/>
</dbReference>
<dbReference type="InterPro" id="IPR007581">
    <property type="entry name" value="Endonuclease-V"/>
</dbReference>
<comment type="similarity">
    <text evidence="10">Belongs to the endonuclease V family.</text>
</comment>
<evidence type="ECO:0000256" key="10">
    <source>
        <dbReference type="HAMAP-Rule" id="MF_00801"/>
    </source>
</evidence>
<gene>
    <name evidence="10" type="primary">nfi</name>
    <name evidence="12" type="ORF">JGI24_00709</name>
</gene>
<dbReference type="RefSeq" id="WP_072150159.1">
    <property type="nucleotide sequence ID" value="NZ_CZVU01000024.1"/>
</dbReference>
<evidence type="ECO:0000313" key="13">
    <source>
        <dbReference type="Proteomes" id="UP000243065"/>
    </source>
</evidence>
<feature type="binding site" evidence="10">
    <location>
        <position position="44"/>
    </location>
    <ligand>
        <name>Mg(2+)</name>
        <dbReference type="ChEBI" id="CHEBI:18420"/>
    </ligand>
</feature>
<evidence type="ECO:0000256" key="5">
    <source>
        <dbReference type="ARBA" id="ARBA00022759"/>
    </source>
</evidence>
<keyword evidence="7 10" id="KW-0378">Hydrolase</keyword>
<dbReference type="GO" id="GO:0006281">
    <property type="term" value="P:DNA repair"/>
    <property type="evidence" value="ECO:0007669"/>
    <property type="project" value="UniProtKB-UniRule"/>
</dbReference>
<comment type="subcellular location">
    <subcellularLocation>
        <location evidence="1 10">Cytoplasm</location>
    </subcellularLocation>
</comment>
<feature type="site" description="Interaction with target DNA" evidence="10">
    <location>
        <position position="82"/>
    </location>
</feature>
<comment type="function">
    <text evidence="10">DNA repair enzyme involved in the repair of deaminated bases. Selectively cleaves double-stranded DNA at the second phosphodiester bond 3' to a deoxyinosine leaving behind the intact lesion on the nicked DNA.</text>
</comment>
<feature type="binding site" evidence="10">
    <location>
        <position position="112"/>
    </location>
    <ligand>
        <name>Mg(2+)</name>
        <dbReference type="ChEBI" id="CHEBI:18420"/>
    </ligand>
</feature>
<evidence type="ECO:0000256" key="1">
    <source>
        <dbReference type="ARBA" id="ARBA00004496"/>
    </source>
</evidence>
<dbReference type="PROSITE" id="PS50165">
    <property type="entry name" value="UVRC"/>
    <property type="match status" value="1"/>
</dbReference>
<keyword evidence="5 10" id="KW-0255">Endonuclease</keyword>
<keyword evidence="9 10" id="KW-0234">DNA repair</keyword>
<dbReference type="InterPro" id="IPR001162">
    <property type="entry name" value="UvrC_RNase_H_dom"/>
</dbReference>
<keyword evidence="4 10" id="KW-0479">Metal-binding</keyword>
<evidence type="ECO:0000256" key="6">
    <source>
        <dbReference type="ARBA" id="ARBA00022763"/>
    </source>
</evidence>